<dbReference type="RefSeq" id="XP_001451391.1">
    <property type="nucleotide sequence ID" value="XM_001451354.1"/>
</dbReference>
<dbReference type="KEGG" id="ptm:GSPATT00039626001"/>
<dbReference type="Gene3D" id="1.25.40.10">
    <property type="entry name" value="Tetratricopeptide repeat domain"/>
    <property type="match status" value="6"/>
</dbReference>
<proteinExistence type="predicted"/>
<dbReference type="OrthoDB" id="1926212at2759"/>
<dbReference type="OMA" id="ETANCFE"/>
<dbReference type="SUPFAM" id="SSF48452">
    <property type="entry name" value="TPR-like"/>
    <property type="match status" value="2"/>
</dbReference>
<dbReference type="InterPro" id="IPR011990">
    <property type="entry name" value="TPR-like_helical_dom_sf"/>
</dbReference>
<feature type="repeat" description="TPR" evidence="3">
    <location>
        <begin position="166"/>
        <end position="199"/>
    </location>
</feature>
<dbReference type="PROSITE" id="PS50005">
    <property type="entry name" value="TPR"/>
    <property type="match status" value="8"/>
</dbReference>
<dbReference type="GeneID" id="5037176"/>
<evidence type="ECO:0000256" key="1">
    <source>
        <dbReference type="ARBA" id="ARBA00022737"/>
    </source>
</evidence>
<sequence length="701" mass="82901">MSKRLPSLSVDSSRVVQFVHYGTLNCVIQARHLRKWEWDLRLFNNMIMRWNLTPRVLLFFIKKVISILHPIGLLYFQKEQYIHALHCYEQALLQANQPNIYFDKGNAHLALNQIDKAIECYNIAQQYFNDRKEVYYQLGIAHYQKNSIVTALKNLIQAIKLDPKYILAIQKLGDIYYDLKMYKKALKTYDKILRIDGLYHKAIYSKGLIFFEINEKEKAMVCFEKCILLQPNNSMPYFNKGVILLQNHEFREAQKNFKLSLKRNPSNYQAKFNLGLSYQKLGIFDKALLQYSKCQPTHEVLFNSGLIQQQFKLYYKSLDLLKKAIKLKQDKLEYWYHLGINYYFIDNITETANCFEKVVALGGLWIIEDNNISHPAVIQYRQQFIKKPTAYINFYHQGRIYCLLHQFHSAIKSFQKSSELNCTFLQSKLELAKVYESLKQYKESILIYKAINNQQSYQQLSLLLSHLQLHNGAIYTLNKILETDPKNVEALYNKGLSLSQLHQFVPALQCFEDILRIQPRYIEAIFQKAITLKQLNENEKAHSQFKKILTFTPENELIHLLQGHTYFQLQQYNEARSAYEKAIEINNSFNEAYFGLGFIHYTTKEYQLSIKVYKQYLMQCPKSKQFLLALANSFHKLGKHKTALKKLDEILIQDKYSSEAINCRAIIYYDLKNFKQSFINFYKAIHYKPRQNELLKFVYNS</sequence>
<evidence type="ECO:0000256" key="3">
    <source>
        <dbReference type="PROSITE-ProRule" id="PRU00339"/>
    </source>
</evidence>
<feature type="repeat" description="TPR" evidence="3">
    <location>
        <begin position="556"/>
        <end position="589"/>
    </location>
</feature>
<feature type="repeat" description="TPR" evidence="3">
    <location>
        <begin position="522"/>
        <end position="555"/>
    </location>
</feature>
<keyword evidence="1" id="KW-0677">Repeat</keyword>
<accession>A0DLS7</accession>
<dbReference type="PANTHER" id="PTHR44943:SF4">
    <property type="entry name" value="TPR REPEAT-CONTAINING PROTEIN MJ0798"/>
    <property type="match status" value="1"/>
</dbReference>
<organism evidence="4 5">
    <name type="scientific">Paramecium tetraurelia</name>
    <dbReference type="NCBI Taxonomy" id="5888"/>
    <lineage>
        <taxon>Eukaryota</taxon>
        <taxon>Sar</taxon>
        <taxon>Alveolata</taxon>
        <taxon>Ciliophora</taxon>
        <taxon>Intramacronucleata</taxon>
        <taxon>Oligohymenophorea</taxon>
        <taxon>Peniculida</taxon>
        <taxon>Parameciidae</taxon>
        <taxon>Paramecium</taxon>
    </lineage>
</organism>
<dbReference type="InParanoid" id="A0DLS7"/>
<dbReference type="AlphaFoldDB" id="A0DLS7"/>
<dbReference type="SMART" id="SM00028">
    <property type="entry name" value="TPR"/>
    <property type="match status" value="16"/>
</dbReference>
<dbReference type="Pfam" id="PF13181">
    <property type="entry name" value="TPR_8"/>
    <property type="match status" value="1"/>
</dbReference>
<feature type="repeat" description="TPR" evidence="3">
    <location>
        <begin position="234"/>
        <end position="267"/>
    </location>
</feature>
<dbReference type="Pfam" id="PF13431">
    <property type="entry name" value="TPR_17"/>
    <property type="match status" value="1"/>
</dbReference>
<name>A0DLS7_PARTE</name>
<feature type="repeat" description="TPR" evidence="3">
    <location>
        <begin position="200"/>
        <end position="233"/>
    </location>
</feature>
<feature type="repeat" description="TPR" evidence="3">
    <location>
        <begin position="132"/>
        <end position="165"/>
    </location>
</feature>
<dbReference type="InterPro" id="IPR051685">
    <property type="entry name" value="Ycf3/AcsC/BcsC/TPR_MFPF"/>
</dbReference>
<keyword evidence="5" id="KW-1185">Reference proteome</keyword>
<dbReference type="InterPro" id="IPR019734">
    <property type="entry name" value="TPR_rpt"/>
</dbReference>
<evidence type="ECO:0008006" key="6">
    <source>
        <dbReference type="Google" id="ProtNLM"/>
    </source>
</evidence>
<feature type="repeat" description="TPR" evidence="3">
    <location>
        <begin position="590"/>
        <end position="623"/>
    </location>
</feature>
<keyword evidence="2 3" id="KW-0802">TPR repeat</keyword>
<dbReference type="EMBL" id="CT868492">
    <property type="protein sequence ID" value="CAK83994.1"/>
    <property type="molecule type" value="Genomic_DNA"/>
</dbReference>
<feature type="repeat" description="TPR" evidence="3">
    <location>
        <begin position="488"/>
        <end position="521"/>
    </location>
</feature>
<dbReference type="HOGENOM" id="CLU_393557_0_0_1"/>
<dbReference type="Pfam" id="PF13432">
    <property type="entry name" value="TPR_16"/>
    <property type="match status" value="1"/>
</dbReference>
<gene>
    <name evidence="4" type="ORF">GSPATT00039626001</name>
</gene>
<dbReference type="Proteomes" id="UP000000600">
    <property type="component" value="Unassembled WGS sequence"/>
</dbReference>
<dbReference type="Pfam" id="PF13414">
    <property type="entry name" value="TPR_11"/>
    <property type="match status" value="1"/>
</dbReference>
<evidence type="ECO:0000313" key="5">
    <source>
        <dbReference type="Proteomes" id="UP000000600"/>
    </source>
</evidence>
<evidence type="ECO:0000313" key="4">
    <source>
        <dbReference type="EMBL" id="CAK83994.1"/>
    </source>
</evidence>
<reference evidence="4 5" key="1">
    <citation type="journal article" date="2006" name="Nature">
        <title>Global trends of whole-genome duplications revealed by the ciliate Paramecium tetraurelia.</title>
        <authorList>
            <consortium name="Genoscope"/>
            <person name="Aury J.-M."/>
            <person name="Jaillon O."/>
            <person name="Duret L."/>
            <person name="Noel B."/>
            <person name="Jubin C."/>
            <person name="Porcel B.M."/>
            <person name="Segurens B."/>
            <person name="Daubin V."/>
            <person name="Anthouard V."/>
            <person name="Aiach N."/>
            <person name="Arnaiz O."/>
            <person name="Billaut A."/>
            <person name="Beisson J."/>
            <person name="Blanc I."/>
            <person name="Bouhouche K."/>
            <person name="Camara F."/>
            <person name="Duharcourt S."/>
            <person name="Guigo R."/>
            <person name="Gogendeau D."/>
            <person name="Katinka M."/>
            <person name="Keller A.-M."/>
            <person name="Kissmehl R."/>
            <person name="Klotz C."/>
            <person name="Koll F."/>
            <person name="Le Moue A."/>
            <person name="Lepere C."/>
            <person name="Malinsky S."/>
            <person name="Nowacki M."/>
            <person name="Nowak J.K."/>
            <person name="Plattner H."/>
            <person name="Poulain J."/>
            <person name="Ruiz F."/>
            <person name="Serrano V."/>
            <person name="Zagulski M."/>
            <person name="Dessen P."/>
            <person name="Betermier M."/>
            <person name="Weissenbach J."/>
            <person name="Scarpelli C."/>
            <person name="Schachter V."/>
            <person name="Sperling L."/>
            <person name="Meyer E."/>
            <person name="Cohen J."/>
            <person name="Wincker P."/>
        </authorList>
    </citation>
    <scope>NUCLEOTIDE SEQUENCE [LARGE SCALE GENOMIC DNA]</scope>
    <source>
        <strain evidence="4 5">Stock d4-2</strain>
    </source>
</reference>
<dbReference type="eggNOG" id="KOG1124">
    <property type="taxonomic scope" value="Eukaryota"/>
</dbReference>
<evidence type="ECO:0000256" key="2">
    <source>
        <dbReference type="ARBA" id="ARBA00022803"/>
    </source>
</evidence>
<protein>
    <recommendedName>
        <fullName evidence="6">UDP-N-acetylglucosamine--peptide N-acetylglucosaminyltransferase SPINDLY</fullName>
    </recommendedName>
</protein>
<dbReference type="STRING" id="5888.A0DLS7"/>
<dbReference type="eggNOG" id="KOG4626">
    <property type="taxonomic scope" value="Eukaryota"/>
</dbReference>
<dbReference type="PANTHER" id="PTHR44943">
    <property type="entry name" value="CELLULOSE SYNTHASE OPERON PROTEIN C"/>
    <property type="match status" value="1"/>
</dbReference>